<proteinExistence type="predicted"/>
<name>A0A432M5B2_9GAMM</name>
<organism evidence="1 2">
    <name type="scientific">Dyella choica</name>
    <dbReference type="NCBI Taxonomy" id="1927959"/>
    <lineage>
        <taxon>Bacteria</taxon>
        <taxon>Pseudomonadati</taxon>
        <taxon>Pseudomonadota</taxon>
        <taxon>Gammaproteobacteria</taxon>
        <taxon>Lysobacterales</taxon>
        <taxon>Rhodanobacteraceae</taxon>
        <taxon>Dyella</taxon>
    </lineage>
</organism>
<dbReference type="RefSeq" id="WP_126684806.1">
    <property type="nucleotide sequence ID" value="NZ_RYYV01000007.1"/>
</dbReference>
<evidence type="ECO:0000313" key="2">
    <source>
        <dbReference type="Proteomes" id="UP000274358"/>
    </source>
</evidence>
<dbReference type="EMBL" id="RYYV01000007">
    <property type="protein sequence ID" value="RUL75247.1"/>
    <property type="molecule type" value="Genomic_DNA"/>
</dbReference>
<evidence type="ECO:0000313" key="1">
    <source>
        <dbReference type="EMBL" id="RUL75247.1"/>
    </source>
</evidence>
<sequence length="67" mass="7058">MNVAIQLEKHEVSGLECVAEGRASAVPESIASRLLAMGLVQPLNAQGHGVTLQLTPKGLSFIRSSDM</sequence>
<protein>
    <submittedName>
        <fullName evidence="1">Uncharacterized protein</fullName>
    </submittedName>
</protein>
<dbReference type="AlphaFoldDB" id="A0A432M5B2"/>
<reference evidence="1 2" key="1">
    <citation type="submission" date="2018-12" db="EMBL/GenBank/DDBJ databases">
        <title>Dyella dinghuensis sp. nov. DHOA06 and Dyella choica sp. nov. 4M-K27, isolated from forest soil.</title>
        <authorList>
            <person name="Qiu L.-H."/>
            <person name="Gao Z.-H."/>
        </authorList>
    </citation>
    <scope>NUCLEOTIDE SEQUENCE [LARGE SCALE GENOMIC DNA]</scope>
    <source>
        <strain evidence="1 2">4M-K27</strain>
    </source>
</reference>
<dbReference type="Proteomes" id="UP000274358">
    <property type="component" value="Unassembled WGS sequence"/>
</dbReference>
<dbReference type="OrthoDB" id="9877090at2"/>
<comment type="caution">
    <text evidence="1">The sequence shown here is derived from an EMBL/GenBank/DDBJ whole genome shotgun (WGS) entry which is preliminary data.</text>
</comment>
<keyword evidence="2" id="KW-1185">Reference proteome</keyword>
<accession>A0A432M5B2</accession>
<gene>
    <name evidence="1" type="ORF">EKH80_10955</name>
</gene>